<gene>
    <name evidence="9" type="ORF">BC351_25030</name>
</gene>
<comment type="similarity">
    <text evidence="7">Belongs to the binding-protein-dependent transport system permease family.</text>
</comment>
<feature type="transmembrane region" description="Helical" evidence="7">
    <location>
        <begin position="109"/>
        <end position="131"/>
    </location>
</feature>
<dbReference type="CDD" id="cd06261">
    <property type="entry name" value="TM_PBP2"/>
    <property type="match status" value="1"/>
</dbReference>
<name>A0A1V4HK04_9BACL</name>
<evidence type="ECO:0000256" key="4">
    <source>
        <dbReference type="ARBA" id="ARBA00022692"/>
    </source>
</evidence>
<accession>A0A1V4HK04</accession>
<dbReference type="OrthoDB" id="9810086at2"/>
<comment type="caution">
    <text evidence="9">The sequence shown here is derived from an EMBL/GenBank/DDBJ whole genome shotgun (WGS) entry which is preliminary data.</text>
</comment>
<evidence type="ECO:0000313" key="10">
    <source>
        <dbReference type="Proteomes" id="UP000190626"/>
    </source>
</evidence>
<reference evidence="10" key="1">
    <citation type="submission" date="2016-07" db="EMBL/GenBank/DDBJ databases">
        <authorList>
            <person name="Florea S."/>
            <person name="Webb J.S."/>
            <person name="Jaromczyk J."/>
            <person name="Schardl C.L."/>
        </authorList>
    </citation>
    <scope>NUCLEOTIDE SEQUENCE [LARGE SCALE GENOMIC DNA]</scope>
    <source>
        <strain evidence="10">CY1</strain>
    </source>
</reference>
<dbReference type="GO" id="GO:0005886">
    <property type="term" value="C:plasma membrane"/>
    <property type="evidence" value="ECO:0007669"/>
    <property type="project" value="UniProtKB-SubCell"/>
</dbReference>
<feature type="domain" description="ABC transmembrane type-1" evidence="8">
    <location>
        <begin position="75"/>
        <end position="280"/>
    </location>
</feature>
<dbReference type="InterPro" id="IPR000515">
    <property type="entry name" value="MetI-like"/>
</dbReference>
<sequence length="295" mass="32841">MNQQKSMSGRSADIINIVALSLLALIMLFPFYYIFVVSFVSYQEYALSELIIWPERWVIDAYAYILESKAFIHSIGVTIYITIIGSLVNLILTATMAYAITRNIWGEKVYLFLVLFTFIFNAGMIPTYLMVQATGLINSYWALIIPGAINSFNLIVMRQFFLNIPSELYEAALIDGANDMQIFTKIVVPLSKPAFATFGLFYAVAHWNTYFTAILYLNDPAKWTVQVILRQIVVLGDATNSLGSAARDAARSGQLPPAETIGMAAILLATLPILIVYPFLQKHFAKGVMLGSVKG</sequence>
<dbReference type="Gene3D" id="1.10.3720.10">
    <property type="entry name" value="MetI-like"/>
    <property type="match status" value="1"/>
</dbReference>
<dbReference type="PROSITE" id="PS50928">
    <property type="entry name" value="ABC_TM1"/>
    <property type="match status" value="1"/>
</dbReference>
<keyword evidence="4 7" id="KW-0812">Transmembrane</keyword>
<feature type="transmembrane region" description="Helical" evidence="7">
    <location>
        <begin position="12"/>
        <end position="35"/>
    </location>
</feature>
<dbReference type="RefSeq" id="WP_079413649.1">
    <property type="nucleotide sequence ID" value="NZ_MBTG01000013.1"/>
</dbReference>
<keyword evidence="3" id="KW-1003">Cell membrane</keyword>
<evidence type="ECO:0000256" key="3">
    <source>
        <dbReference type="ARBA" id="ARBA00022475"/>
    </source>
</evidence>
<feature type="transmembrane region" description="Helical" evidence="7">
    <location>
        <begin position="70"/>
        <end position="97"/>
    </location>
</feature>
<keyword evidence="2 7" id="KW-0813">Transport</keyword>
<dbReference type="Pfam" id="PF00528">
    <property type="entry name" value="BPD_transp_1"/>
    <property type="match status" value="1"/>
</dbReference>
<dbReference type="GO" id="GO:0055085">
    <property type="term" value="P:transmembrane transport"/>
    <property type="evidence" value="ECO:0007669"/>
    <property type="project" value="InterPro"/>
</dbReference>
<evidence type="ECO:0000313" key="9">
    <source>
        <dbReference type="EMBL" id="OPH57137.1"/>
    </source>
</evidence>
<dbReference type="AlphaFoldDB" id="A0A1V4HK04"/>
<feature type="transmembrane region" description="Helical" evidence="7">
    <location>
        <begin position="137"/>
        <end position="156"/>
    </location>
</feature>
<dbReference type="EMBL" id="MBTG01000013">
    <property type="protein sequence ID" value="OPH57137.1"/>
    <property type="molecule type" value="Genomic_DNA"/>
</dbReference>
<dbReference type="SUPFAM" id="SSF161098">
    <property type="entry name" value="MetI-like"/>
    <property type="match status" value="1"/>
</dbReference>
<keyword evidence="6 7" id="KW-0472">Membrane</keyword>
<evidence type="ECO:0000256" key="7">
    <source>
        <dbReference type="RuleBase" id="RU363032"/>
    </source>
</evidence>
<dbReference type="InterPro" id="IPR035906">
    <property type="entry name" value="MetI-like_sf"/>
</dbReference>
<organism evidence="9 10">
    <name type="scientific">Paenibacillus ferrarius</name>
    <dbReference type="NCBI Taxonomy" id="1469647"/>
    <lineage>
        <taxon>Bacteria</taxon>
        <taxon>Bacillati</taxon>
        <taxon>Bacillota</taxon>
        <taxon>Bacilli</taxon>
        <taxon>Bacillales</taxon>
        <taxon>Paenibacillaceae</taxon>
        <taxon>Paenibacillus</taxon>
    </lineage>
</organism>
<dbReference type="Proteomes" id="UP000190626">
    <property type="component" value="Unassembled WGS sequence"/>
</dbReference>
<protein>
    <submittedName>
        <fullName evidence="9">ABC transporter permease</fullName>
    </submittedName>
</protein>
<comment type="subcellular location">
    <subcellularLocation>
        <location evidence="1 7">Cell membrane</location>
        <topology evidence="1 7">Multi-pass membrane protein</topology>
    </subcellularLocation>
</comment>
<evidence type="ECO:0000256" key="2">
    <source>
        <dbReference type="ARBA" id="ARBA00022448"/>
    </source>
</evidence>
<keyword evidence="5 7" id="KW-1133">Transmembrane helix</keyword>
<feature type="transmembrane region" description="Helical" evidence="7">
    <location>
        <begin position="195"/>
        <end position="217"/>
    </location>
</feature>
<proteinExistence type="inferred from homology"/>
<dbReference type="STRING" id="1469647.BC351_25030"/>
<evidence type="ECO:0000256" key="1">
    <source>
        <dbReference type="ARBA" id="ARBA00004651"/>
    </source>
</evidence>
<feature type="transmembrane region" description="Helical" evidence="7">
    <location>
        <begin position="261"/>
        <end position="280"/>
    </location>
</feature>
<evidence type="ECO:0000256" key="5">
    <source>
        <dbReference type="ARBA" id="ARBA00022989"/>
    </source>
</evidence>
<dbReference type="PANTHER" id="PTHR43744:SF9">
    <property type="entry name" value="POLYGALACTURONAN_RHAMNOGALACTURONAN TRANSPORT SYSTEM PERMEASE PROTEIN YTCP"/>
    <property type="match status" value="1"/>
</dbReference>
<dbReference type="PANTHER" id="PTHR43744">
    <property type="entry name" value="ABC TRANSPORTER PERMEASE PROTEIN MG189-RELATED-RELATED"/>
    <property type="match status" value="1"/>
</dbReference>
<evidence type="ECO:0000259" key="8">
    <source>
        <dbReference type="PROSITE" id="PS50928"/>
    </source>
</evidence>
<keyword evidence="10" id="KW-1185">Reference proteome</keyword>
<evidence type="ECO:0000256" key="6">
    <source>
        <dbReference type="ARBA" id="ARBA00023136"/>
    </source>
</evidence>